<feature type="transmembrane region" description="Helical" evidence="1">
    <location>
        <begin position="722"/>
        <end position="744"/>
    </location>
</feature>
<organism evidence="3 4">
    <name type="scientific">Galdieria sulphuraria</name>
    <name type="common">Red alga</name>
    <dbReference type="NCBI Taxonomy" id="130081"/>
    <lineage>
        <taxon>Eukaryota</taxon>
        <taxon>Rhodophyta</taxon>
        <taxon>Bangiophyceae</taxon>
        <taxon>Galdieriales</taxon>
        <taxon>Galdieriaceae</taxon>
        <taxon>Galdieria</taxon>
    </lineage>
</organism>
<feature type="domain" description="P-type ATPase A" evidence="2">
    <location>
        <begin position="139"/>
        <end position="218"/>
    </location>
</feature>
<dbReference type="RefSeq" id="XP_005706039.1">
    <property type="nucleotide sequence ID" value="XM_005705982.1"/>
</dbReference>
<accession>M2Y128</accession>
<dbReference type="SUPFAM" id="SSF81653">
    <property type="entry name" value="Calcium ATPase, transduction domain A"/>
    <property type="match status" value="1"/>
</dbReference>
<dbReference type="Gene3D" id="1.20.1110.10">
    <property type="entry name" value="Calcium-transporting ATPase, transmembrane domain"/>
    <property type="match status" value="2"/>
</dbReference>
<dbReference type="InterPro" id="IPR023214">
    <property type="entry name" value="HAD_sf"/>
</dbReference>
<dbReference type="AlphaFoldDB" id="M2Y128"/>
<feature type="transmembrane region" description="Helical" evidence="1">
    <location>
        <begin position="105"/>
        <end position="126"/>
    </location>
</feature>
<dbReference type="EMBL" id="KB454508">
    <property type="protein sequence ID" value="EME29519.1"/>
    <property type="molecule type" value="Genomic_DNA"/>
</dbReference>
<dbReference type="KEGG" id="gsl:Gasu_31560"/>
<dbReference type="GO" id="GO:0016787">
    <property type="term" value="F:hydrolase activity"/>
    <property type="evidence" value="ECO:0007669"/>
    <property type="project" value="UniProtKB-KW"/>
</dbReference>
<evidence type="ECO:0000313" key="3">
    <source>
        <dbReference type="EMBL" id="EME29519.1"/>
    </source>
</evidence>
<gene>
    <name evidence="3" type="ORF">Gasu_31560</name>
</gene>
<feature type="transmembrane region" description="Helical" evidence="1">
    <location>
        <begin position="286"/>
        <end position="313"/>
    </location>
</feature>
<dbReference type="Gene3D" id="2.70.150.10">
    <property type="entry name" value="Calcium-transporting ATPase, cytoplasmic transduction domain A"/>
    <property type="match status" value="1"/>
</dbReference>
<dbReference type="Gene3D" id="3.40.50.1000">
    <property type="entry name" value="HAD superfamily/HAD-like"/>
    <property type="match status" value="2"/>
</dbReference>
<feature type="transmembrane region" description="Helical" evidence="1">
    <location>
        <begin position="66"/>
        <end position="93"/>
    </location>
</feature>
<dbReference type="STRING" id="130081.M2Y128"/>
<dbReference type="GeneID" id="17088307"/>
<feature type="transmembrane region" description="Helical" evidence="1">
    <location>
        <begin position="676"/>
        <end position="701"/>
    </location>
</feature>
<feature type="transmembrane region" description="Helical" evidence="1">
    <location>
        <begin position="648"/>
        <end position="670"/>
    </location>
</feature>
<reference evidence="4" key="1">
    <citation type="journal article" date="2013" name="Science">
        <title>Gene transfer from bacteria and archaea facilitated evolution of an extremophilic eukaryote.</title>
        <authorList>
            <person name="Schonknecht G."/>
            <person name="Chen W.H."/>
            <person name="Ternes C.M."/>
            <person name="Barbier G.G."/>
            <person name="Shrestha R.P."/>
            <person name="Stanke M."/>
            <person name="Brautigam A."/>
            <person name="Baker B.J."/>
            <person name="Banfield J.F."/>
            <person name="Garavito R.M."/>
            <person name="Carr K."/>
            <person name="Wilkerson C."/>
            <person name="Rensing S.A."/>
            <person name="Gagneul D."/>
            <person name="Dickenson N.E."/>
            <person name="Oesterhelt C."/>
            <person name="Lercher M.J."/>
            <person name="Weber A.P."/>
        </authorList>
    </citation>
    <scope>NUCLEOTIDE SEQUENCE [LARGE SCALE GENOMIC DNA]</scope>
    <source>
        <strain evidence="4">074W</strain>
    </source>
</reference>
<dbReference type="InterPro" id="IPR023299">
    <property type="entry name" value="ATPase_P-typ_cyto_dom_N"/>
</dbReference>
<name>M2Y128_GALSU</name>
<dbReference type="eggNOG" id="KOG0205">
    <property type="taxonomic scope" value="Eukaryota"/>
</dbReference>
<dbReference type="PANTHER" id="PTHR42861">
    <property type="entry name" value="CALCIUM-TRANSPORTING ATPASE"/>
    <property type="match status" value="1"/>
</dbReference>
<dbReference type="GO" id="GO:0000166">
    <property type="term" value="F:nucleotide binding"/>
    <property type="evidence" value="ECO:0007669"/>
    <property type="project" value="InterPro"/>
</dbReference>
<evidence type="ECO:0000259" key="2">
    <source>
        <dbReference type="Pfam" id="PF00122"/>
    </source>
</evidence>
<keyword evidence="4" id="KW-1185">Reference proteome</keyword>
<keyword evidence="1" id="KW-0812">Transmembrane</keyword>
<dbReference type="InterPro" id="IPR059000">
    <property type="entry name" value="ATPase_P-type_domA"/>
</dbReference>
<dbReference type="InterPro" id="IPR023298">
    <property type="entry name" value="ATPase_P-typ_TM_dom_sf"/>
</dbReference>
<dbReference type="EC" id="3.6.3.6" evidence="3"/>
<sequence>MEEETEFRFESCVCAEDLEGKSGKEKELVNLDEKRCYCGGLTEEQVKTLENVKESKKQERYVRKNFAVLLFHAFWNFTSWLVELSCICSISINKHQVAPPSWQEFLIIFVAFLFLLSFSCLAELYFSKLWPTIHLDWCVDVIRNAGWICVDEKTLVPGDVICLRKGDVFPAEVLVLRSKNAILCNILEDRRVEIYTTSAQRRVETGTIVLSGEVTGCISSLPVREYKGDSSDIFHCDWNGFHSVTSSLFVPLEASLLCFAALFAALEIIIMFAVQHRTHETVVLDVLILLTIGTPWYLFFFVAIAVVLCSYQFSTCNAPVVKKVSTIVELSNIDKVLFGIERTLTCDNPPCIESEVFAMNPYTTEQVLNACRKTIYPESVTEEGNSHCVVACDRPGYQNIVITDVSGHRHSYFVGHVSVIESLCALSDAEKSNIENGVKRFAESRLYPFAVAEKRNDDQETASSSHVEQDFVSPLDIHKNHSLVFMGMVPLNYCPSEEAKYLVESLKALNISVMVTGYSQKYLLEKICDDFGLESSEAIFDPPLYPSSALLNAFSIENMSSEEVDIQSAVHDELMESLDAPILKHTAVIGCTYDHILLTSRGILSISHPKAVAAVKLTSQVITKESDYFHLSWLISFCRYATKMFNDYAQTACIFAAYFCIMTAVLTYGWAFDYSLFVAVIVLFCFLGETLCICGIEIWNIRKQGNVTERNSKPIGLDFYELFIRSILLSIYSALSSIIFYLLIHNTHVWSDSFHLSSLSLPQIDSVAYAVHRNQQRSAMFMQSGVFSLSLVYFIRTDIWKIPYGYLSLLSGVLFMLPIIFIGVYANWSFAHIASIGWAWFLAVLIYNIIWLIPFEVWKRVSYRSSKYIGLANLVTWVYKQWQNGKHKLNILVQRLE</sequence>
<proteinExistence type="predicted"/>
<dbReference type="Gene3D" id="3.40.1110.10">
    <property type="entry name" value="Calcium-transporting ATPase, cytoplasmic domain N"/>
    <property type="match status" value="2"/>
</dbReference>
<protein>
    <submittedName>
        <fullName evidence="3">H+-transporting P-type ATPase</fullName>
        <ecNumber evidence="3">3.6.3.6</ecNumber>
    </submittedName>
</protein>
<keyword evidence="1" id="KW-0472">Membrane</keyword>
<dbReference type="Pfam" id="PF00122">
    <property type="entry name" value="E1-E2_ATPase"/>
    <property type="match status" value="1"/>
</dbReference>
<evidence type="ECO:0000313" key="4">
    <source>
        <dbReference type="Proteomes" id="UP000030680"/>
    </source>
</evidence>
<dbReference type="Gramene" id="EME29519">
    <property type="protein sequence ID" value="EME29519"/>
    <property type="gene ID" value="Gasu_31560"/>
</dbReference>
<feature type="transmembrane region" description="Helical" evidence="1">
    <location>
        <begin position="778"/>
        <end position="795"/>
    </location>
</feature>
<dbReference type="InterPro" id="IPR008250">
    <property type="entry name" value="ATPase_P-typ_transduc_dom_A_sf"/>
</dbReference>
<feature type="transmembrane region" description="Helical" evidence="1">
    <location>
        <begin position="838"/>
        <end position="858"/>
    </location>
</feature>
<dbReference type="SUPFAM" id="SSF81665">
    <property type="entry name" value="Calcium ATPase, transmembrane domain M"/>
    <property type="match status" value="1"/>
</dbReference>
<evidence type="ECO:0000256" key="1">
    <source>
        <dbReference type="SAM" id="Phobius"/>
    </source>
</evidence>
<feature type="transmembrane region" description="Helical" evidence="1">
    <location>
        <begin position="807"/>
        <end position="826"/>
    </location>
</feature>
<feature type="transmembrane region" description="Helical" evidence="1">
    <location>
        <begin position="256"/>
        <end position="274"/>
    </location>
</feature>
<keyword evidence="1" id="KW-1133">Transmembrane helix</keyword>
<keyword evidence="3" id="KW-0378">Hydrolase</keyword>
<dbReference type="Proteomes" id="UP000030680">
    <property type="component" value="Unassembled WGS sequence"/>
</dbReference>
<dbReference type="OrthoDB" id="7158at2759"/>